<evidence type="ECO:0000313" key="12">
    <source>
        <dbReference type="Proteomes" id="UP000256877"/>
    </source>
</evidence>
<dbReference type="PANTHER" id="PTHR32194">
    <property type="entry name" value="METALLOPROTEASE TLDD"/>
    <property type="match status" value="1"/>
</dbReference>
<keyword evidence="6 9" id="KW-0068">Autocatalytic cleavage</keyword>
<dbReference type="EMBL" id="NMUE01000052">
    <property type="protein sequence ID" value="RFA93894.1"/>
    <property type="molecule type" value="Genomic_DNA"/>
</dbReference>
<feature type="propeptide" id="PRO_5034933744" description="Removed in mature form; by autocatalysis" evidence="9">
    <location>
        <begin position="1"/>
        <end position="8"/>
    </location>
</feature>
<dbReference type="InterPro" id="IPR029055">
    <property type="entry name" value="Ntn_hydrolases_N"/>
</dbReference>
<dbReference type="InterPro" id="IPR016050">
    <property type="entry name" value="Proteasome_bsu_CS"/>
</dbReference>
<dbReference type="GO" id="GO:0004298">
    <property type="term" value="F:threonine-type endopeptidase activity"/>
    <property type="evidence" value="ECO:0007669"/>
    <property type="project" value="UniProtKB-UniRule"/>
</dbReference>
<comment type="subcellular location">
    <subcellularLocation>
        <location evidence="9">Cytoplasm</location>
    </subcellularLocation>
</comment>
<dbReference type="InterPro" id="IPR001353">
    <property type="entry name" value="Proteasome_sua/b"/>
</dbReference>
<keyword evidence="7 9" id="KW-0647">Proteasome</keyword>
<evidence type="ECO:0000313" key="10">
    <source>
        <dbReference type="EMBL" id="RFA93894.1"/>
    </source>
</evidence>
<accession>A0A371R4P7</accession>
<dbReference type="Proteomes" id="UP000257123">
    <property type="component" value="Unassembled WGS sequence"/>
</dbReference>
<dbReference type="GO" id="GO:0010498">
    <property type="term" value="P:proteasomal protein catabolic process"/>
    <property type="evidence" value="ECO:0007669"/>
    <property type="project" value="UniProtKB-UniRule"/>
</dbReference>
<evidence type="ECO:0000256" key="8">
    <source>
        <dbReference type="ARBA" id="ARBA00023145"/>
    </source>
</evidence>
<dbReference type="HAMAP" id="MF_02113_A">
    <property type="entry name" value="Proteasome_B_A"/>
    <property type="match status" value="1"/>
</dbReference>
<dbReference type="PROSITE" id="PS51476">
    <property type="entry name" value="PROTEASOME_BETA_2"/>
    <property type="match status" value="1"/>
</dbReference>
<dbReference type="GO" id="GO:0005737">
    <property type="term" value="C:cytoplasm"/>
    <property type="evidence" value="ECO:0007669"/>
    <property type="project" value="UniProtKB-SubCell"/>
</dbReference>
<evidence type="ECO:0000256" key="1">
    <source>
        <dbReference type="ARBA" id="ARBA00001198"/>
    </source>
</evidence>
<dbReference type="PROSITE" id="PS00854">
    <property type="entry name" value="PROTEASOME_BETA_1"/>
    <property type="match status" value="1"/>
</dbReference>
<comment type="similarity">
    <text evidence="9">Belongs to the peptidase T1B family.</text>
</comment>
<dbReference type="InterPro" id="IPR000243">
    <property type="entry name" value="Pept_T1A_subB"/>
</dbReference>
<name>A0A371R4P7_9CREN</name>
<dbReference type="SUPFAM" id="SSF56235">
    <property type="entry name" value="N-terminal nucleophile aminohydrolases (Ntn hydrolases)"/>
    <property type="match status" value="1"/>
</dbReference>
<dbReference type="EC" id="3.4.25.1" evidence="9"/>
<dbReference type="Pfam" id="PF00227">
    <property type="entry name" value="Proteasome"/>
    <property type="match status" value="1"/>
</dbReference>
<keyword evidence="4 9" id="KW-0888">Threonine protease</keyword>
<evidence type="ECO:0000256" key="3">
    <source>
        <dbReference type="ARBA" id="ARBA00022670"/>
    </source>
</evidence>
<organism evidence="11 12">
    <name type="scientific">Pyrobaculum aerophilum</name>
    <dbReference type="NCBI Taxonomy" id="13773"/>
    <lineage>
        <taxon>Archaea</taxon>
        <taxon>Thermoproteota</taxon>
        <taxon>Thermoprotei</taxon>
        <taxon>Thermoproteales</taxon>
        <taxon>Thermoproteaceae</taxon>
        <taxon>Pyrobaculum</taxon>
    </lineage>
</organism>
<comment type="subunit">
    <text evidence="9">The 20S proteasome core is composed of 14 alpha and 14 beta subunits that assemble into four stacked heptameric rings, resulting in a barrel-shaped structure. The two inner rings, each composed of seven catalytic beta subunits, are sandwiched by two outer rings, each composed of seven alpha subunits. The catalytic chamber with the active sites is on the inside of the barrel. Has a gated structure, the ends of the cylinder being occluded by the N-termini of the alpha-subunits. Is capped at one or both ends by the proteasome regulatory ATPase, PAN.</text>
</comment>
<dbReference type="EMBL" id="NMUF01000011">
    <property type="protein sequence ID" value="RFA99048.1"/>
    <property type="molecule type" value="Genomic_DNA"/>
</dbReference>
<keyword evidence="8 9" id="KW-0865">Zymogen</keyword>
<dbReference type="OrthoDB" id="6330at2157"/>
<dbReference type="PRINTS" id="PR00141">
    <property type="entry name" value="PROTEASOME"/>
</dbReference>
<dbReference type="NCBIfam" id="TIGR03634">
    <property type="entry name" value="arc_protsome_B"/>
    <property type="match status" value="1"/>
</dbReference>
<dbReference type="AlphaFoldDB" id="A0A371R4P7"/>
<comment type="function">
    <text evidence="9">Component of the proteasome core, a large protease complex with broad specificity involved in protein degradation.</text>
</comment>
<evidence type="ECO:0000313" key="11">
    <source>
        <dbReference type="EMBL" id="RFA99048.1"/>
    </source>
</evidence>
<dbReference type="InterPro" id="IPR023333">
    <property type="entry name" value="Proteasome_suB-type"/>
</dbReference>
<evidence type="ECO:0000256" key="5">
    <source>
        <dbReference type="ARBA" id="ARBA00022801"/>
    </source>
</evidence>
<keyword evidence="5 9" id="KW-0378">Hydrolase</keyword>
<evidence type="ECO:0000256" key="4">
    <source>
        <dbReference type="ARBA" id="ARBA00022698"/>
    </source>
</evidence>
<dbReference type="Gene3D" id="3.60.20.10">
    <property type="entry name" value="Glutamine Phosphoribosylpyrophosphate, subunit 1, domain 1"/>
    <property type="match status" value="1"/>
</dbReference>
<evidence type="ECO:0000256" key="2">
    <source>
        <dbReference type="ARBA" id="ARBA00022490"/>
    </source>
</evidence>
<comment type="activity regulation">
    <text evidence="9">The formation of the proteasomal ATPase PAN-20S proteasome complex, via the docking of the C-termini of PAN into the intersubunit pockets in the alpha-rings, triggers opening of the gate for substrate entry. Interconversion between the open-gate and close-gate conformations leads to a dynamic regulation of the 20S proteasome proteolysis activity.</text>
</comment>
<dbReference type="Proteomes" id="UP000256877">
    <property type="component" value="Unassembled WGS sequence"/>
</dbReference>
<comment type="caution">
    <text evidence="11">The sequence shown here is derived from an EMBL/GenBank/DDBJ whole genome shotgun (WGS) entry which is preliminary data.</text>
</comment>
<evidence type="ECO:0000256" key="7">
    <source>
        <dbReference type="ARBA" id="ARBA00022942"/>
    </source>
</evidence>
<dbReference type="GO" id="GO:0019774">
    <property type="term" value="C:proteasome core complex, beta-subunit complex"/>
    <property type="evidence" value="ECO:0007669"/>
    <property type="project" value="UniProtKB-UniRule"/>
</dbReference>
<proteinExistence type="inferred from homology"/>
<keyword evidence="2 9" id="KW-0963">Cytoplasm</keyword>
<comment type="catalytic activity">
    <reaction evidence="1 9">
        <text>Cleavage of peptide bonds with very broad specificity.</text>
        <dbReference type="EC" id="3.4.25.1"/>
    </reaction>
</comment>
<evidence type="ECO:0000313" key="13">
    <source>
        <dbReference type="Proteomes" id="UP000257123"/>
    </source>
</evidence>
<dbReference type="PANTHER" id="PTHR32194:SF0">
    <property type="entry name" value="ATP-DEPENDENT PROTEASE SUBUNIT HSLV"/>
    <property type="match status" value="1"/>
</dbReference>
<evidence type="ECO:0000256" key="9">
    <source>
        <dbReference type="HAMAP-Rule" id="MF_02113"/>
    </source>
</evidence>
<dbReference type="InterPro" id="IPR019983">
    <property type="entry name" value="Pept_T1A_Psome_bsu_arc"/>
</dbReference>
<reference evidence="12 13" key="1">
    <citation type="submission" date="2017-07" db="EMBL/GenBank/DDBJ databases">
        <title>Draft genome sequence of aerobic hyperthermophilic archaea, Pyrobaculum aerophilum YKB31 and YKB32.</title>
        <authorList>
            <person name="Mochizuki T."/>
            <person name="Berliner A.J."/>
            <person name="Yoshida-Takashima Y."/>
            <person name="Takaki Y."/>
            <person name="Nunoura T."/>
            <person name="Takai K."/>
        </authorList>
    </citation>
    <scope>NUCLEOTIDE SEQUENCE [LARGE SCALE GENOMIC DNA]</scope>
    <source>
        <strain evidence="10 13">YKB31</strain>
        <strain evidence="11 12">YKB32</strain>
    </source>
</reference>
<gene>
    <name evidence="9 11" type="primary">psmB</name>
    <name evidence="10" type="ORF">CGL51_11955</name>
    <name evidence="11" type="ORF">CGL52_05450</name>
</gene>
<evidence type="ECO:0000256" key="6">
    <source>
        <dbReference type="ARBA" id="ARBA00022813"/>
    </source>
</evidence>
<protein>
    <recommendedName>
        <fullName evidence="9">Proteasome subunit beta</fullName>
        <ecNumber evidence="9">3.4.25.1</ecNumber>
    </recommendedName>
    <alternativeName>
        <fullName evidence="9">20S proteasome beta subunit</fullName>
    </alternativeName>
    <alternativeName>
        <fullName evidence="9">Proteasome core protein PsmB</fullName>
    </alternativeName>
</protein>
<sequence>MGEEVQIGATAVGIKAKDGVVLAAEKRVSYGFYTLSSAGKKVFIIDDKLAIASAGIIADMQTLAKILKLNAKAYELEMKRKPSTHSMAKLLSVIMFSRRFMPFFAEVLVGGIDEEGPHLIVMDPLGSLIEDNYAALGTGAKLAVAVLDTGYRPDITVEEAKKLAVQALKAAIERDPVSGGGIDLAIVDKNGAREEEVKVQLLI</sequence>
<comment type="caution">
    <text evidence="9">Lacks conserved residue(s) required for the propagation of feature annotation.</text>
</comment>
<dbReference type="RefSeq" id="WP_116421870.1">
    <property type="nucleotide sequence ID" value="NZ_NMUE01000052.1"/>
</dbReference>
<keyword evidence="3 9" id="KW-0645">Protease</keyword>
<feature type="chain" id="PRO_5034933745" description="Proteasome subunit beta" evidence="9">
    <location>
        <begin position="9"/>
        <end position="203"/>
    </location>
</feature>